<dbReference type="RefSeq" id="WP_148757748.1">
    <property type="nucleotide sequence ID" value="NZ_VSRQ01000001.1"/>
</dbReference>
<feature type="transmembrane region" description="Helical" evidence="5">
    <location>
        <begin position="174"/>
        <end position="193"/>
    </location>
</feature>
<dbReference type="GO" id="GO:0022857">
    <property type="term" value="F:transmembrane transporter activity"/>
    <property type="evidence" value="ECO:0007669"/>
    <property type="project" value="InterPro"/>
</dbReference>
<dbReference type="GO" id="GO:0005886">
    <property type="term" value="C:plasma membrane"/>
    <property type="evidence" value="ECO:0007669"/>
    <property type="project" value="UniProtKB-SubCell"/>
</dbReference>
<evidence type="ECO:0000256" key="2">
    <source>
        <dbReference type="ARBA" id="ARBA00022692"/>
    </source>
</evidence>
<dbReference type="EMBL" id="VSRQ01000001">
    <property type="protein sequence ID" value="TYK53162.1"/>
    <property type="molecule type" value="Genomic_DNA"/>
</dbReference>
<feature type="domain" description="Major facilitator superfamily (MFS) profile" evidence="6">
    <location>
        <begin position="22"/>
        <end position="402"/>
    </location>
</feature>
<gene>
    <name evidence="7" type="ORF">FXF68_05415</name>
</gene>
<comment type="caution">
    <text evidence="7">The sequence shown here is derived from an EMBL/GenBank/DDBJ whole genome shotgun (WGS) entry which is preliminary data.</text>
</comment>
<dbReference type="AlphaFoldDB" id="A0A5D3FYQ4"/>
<dbReference type="Pfam" id="PF07690">
    <property type="entry name" value="MFS_1"/>
    <property type="match status" value="1"/>
</dbReference>
<feature type="transmembrane region" description="Helical" evidence="5">
    <location>
        <begin position="261"/>
        <end position="279"/>
    </location>
</feature>
<feature type="transmembrane region" description="Helical" evidence="5">
    <location>
        <begin position="378"/>
        <end position="397"/>
    </location>
</feature>
<dbReference type="InterPro" id="IPR020846">
    <property type="entry name" value="MFS_dom"/>
</dbReference>
<dbReference type="InterPro" id="IPR011701">
    <property type="entry name" value="MFS"/>
</dbReference>
<feature type="transmembrane region" description="Helical" evidence="5">
    <location>
        <begin position="22"/>
        <end position="41"/>
    </location>
</feature>
<dbReference type="PANTHER" id="PTHR42910:SF1">
    <property type="entry name" value="MAJOR FACILITATOR SUPERFAMILY (MFS) PROFILE DOMAIN-CONTAINING PROTEIN"/>
    <property type="match status" value="1"/>
</dbReference>
<protein>
    <submittedName>
        <fullName evidence="7">MFS transporter</fullName>
    </submittedName>
</protein>
<feature type="transmembrane region" description="Helical" evidence="5">
    <location>
        <begin position="291"/>
        <end position="322"/>
    </location>
</feature>
<dbReference type="CDD" id="cd17324">
    <property type="entry name" value="MFS_NepI_like"/>
    <property type="match status" value="1"/>
</dbReference>
<evidence type="ECO:0000256" key="3">
    <source>
        <dbReference type="ARBA" id="ARBA00022989"/>
    </source>
</evidence>
<dbReference type="Gene3D" id="1.20.1250.20">
    <property type="entry name" value="MFS general substrate transporter like domains"/>
    <property type="match status" value="1"/>
</dbReference>
<evidence type="ECO:0000256" key="5">
    <source>
        <dbReference type="SAM" id="Phobius"/>
    </source>
</evidence>
<dbReference type="PANTHER" id="PTHR42910">
    <property type="entry name" value="TRANSPORTER SCO4007-RELATED"/>
    <property type="match status" value="1"/>
</dbReference>
<proteinExistence type="predicted"/>
<evidence type="ECO:0000259" key="6">
    <source>
        <dbReference type="PROSITE" id="PS50850"/>
    </source>
</evidence>
<evidence type="ECO:0000256" key="1">
    <source>
        <dbReference type="ARBA" id="ARBA00004651"/>
    </source>
</evidence>
<feature type="transmembrane region" description="Helical" evidence="5">
    <location>
        <begin position="146"/>
        <end position="168"/>
    </location>
</feature>
<feature type="transmembrane region" description="Helical" evidence="5">
    <location>
        <begin position="229"/>
        <end position="249"/>
    </location>
</feature>
<dbReference type="InterPro" id="IPR036259">
    <property type="entry name" value="MFS_trans_sf"/>
</dbReference>
<reference evidence="7 8" key="1">
    <citation type="submission" date="2019-08" db="EMBL/GenBank/DDBJ databases">
        <title>Actinomadura sp. nov. CYP1-5 isolated from mountain soil.</title>
        <authorList>
            <person name="Songsumanus A."/>
            <person name="Kuncharoen N."/>
            <person name="Kudo T."/>
            <person name="Yuki M."/>
            <person name="Igarashi Y."/>
            <person name="Tanasupawat S."/>
        </authorList>
    </citation>
    <scope>NUCLEOTIDE SEQUENCE [LARGE SCALE GENOMIC DNA]</scope>
    <source>
        <strain evidence="7 8">CYP1-5</strain>
    </source>
</reference>
<accession>A0A5D3FYQ4</accession>
<evidence type="ECO:0000313" key="7">
    <source>
        <dbReference type="EMBL" id="TYK53162.1"/>
    </source>
</evidence>
<name>A0A5D3FYQ4_9ACTN</name>
<feature type="transmembrane region" description="Helical" evidence="5">
    <location>
        <begin position="57"/>
        <end position="77"/>
    </location>
</feature>
<feature type="transmembrane region" description="Helical" evidence="5">
    <location>
        <begin position="114"/>
        <end position="134"/>
    </location>
</feature>
<evidence type="ECO:0000256" key="4">
    <source>
        <dbReference type="ARBA" id="ARBA00023136"/>
    </source>
</evidence>
<dbReference type="SUPFAM" id="SSF103473">
    <property type="entry name" value="MFS general substrate transporter"/>
    <property type="match status" value="1"/>
</dbReference>
<keyword evidence="4 5" id="KW-0472">Membrane</keyword>
<dbReference type="Proteomes" id="UP000323505">
    <property type="component" value="Unassembled WGS sequence"/>
</dbReference>
<organism evidence="7 8">
    <name type="scientific">Actinomadura decatromicini</name>
    <dbReference type="NCBI Taxonomy" id="2604572"/>
    <lineage>
        <taxon>Bacteria</taxon>
        <taxon>Bacillati</taxon>
        <taxon>Actinomycetota</taxon>
        <taxon>Actinomycetes</taxon>
        <taxon>Streptosporangiales</taxon>
        <taxon>Thermomonosporaceae</taxon>
        <taxon>Actinomadura</taxon>
    </lineage>
</organism>
<feature type="transmembrane region" description="Helical" evidence="5">
    <location>
        <begin position="89"/>
        <end position="108"/>
    </location>
</feature>
<sequence length="418" mass="43105">MTASHQGVTTTERPGQDRMSRLLMILLAATVGAAVANRFYIEPLLGLVADEFDVSNAAAGLLVAGANVGYVAGLVLLVPLGDLLERRRLVTVMLLLAGAVALGCAAAPALPVLALALAGLAMMSVSAQILIPLAASLAGPDERGHVVGFVTSGLLIGTLSARTLSGFAAGLAGFRLIFVVAAVLMVVLAILLNRTLPPTPSTRRTGYWTLLGSVMTLVKSESELRRRMVLAFLQFAGFTVLWTPMAFLLTDSPYDYEATTIGLFGLFGIAGAMVAPLAGRLGDRGHSARTVTISLTVMLASWGLLVLGGTSVIALIAGIVLLDAGFQGAHINHQRTVFAIDPEARSRINTAYMLAFFLGGVAGSTSAAFVYNAAGWTGICLLGAGLATAALAVWWITAPRGAGDVAESTDVAETTGNG</sequence>
<dbReference type="PROSITE" id="PS50850">
    <property type="entry name" value="MFS"/>
    <property type="match status" value="1"/>
</dbReference>
<keyword evidence="2 5" id="KW-0812">Transmembrane</keyword>
<feature type="transmembrane region" description="Helical" evidence="5">
    <location>
        <begin position="351"/>
        <end position="371"/>
    </location>
</feature>
<evidence type="ECO:0000313" key="8">
    <source>
        <dbReference type="Proteomes" id="UP000323505"/>
    </source>
</evidence>
<keyword evidence="8" id="KW-1185">Reference proteome</keyword>
<keyword evidence="3 5" id="KW-1133">Transmembrane helix</keyword>
<comment type="subcellular location">
    <subcellularLocation>
        <location evidence="1">Cell membrane</location>
        <topology evidence="1">Multi-pass membrane protein</topology>
    </subcellularLocation>
</comment>